<dbReference type="InterPro" id="IPR029052">
    <property type="entry name" value="Metallo-depent_PP-like"/>
</dbReference>
<dbReference type="PANTHER" id="PTHR43143">
    <property type="entry name" value="METALLOPHOSPHOESTERASE, CALCINEURIN SUPERFAMILY"/>
    <property type="match status" value="1"/>
</dbReference>
<dbReference type="OrthoDB" id="5464520at2"/>
<keyword evidence="1" id="KW-0732">Signal</keyword>
<dbReference type="InterPro" id="IPR051918">
    <property type="entry name" value="STPP_CPPED1"/>
</dbReference>
<dbReference type="RefSeq" id="WP_113649140.1">
    <property type="nucleotide sequence ID" value="NZ_QMHN01000008.1"/>
</dbReference>
<dbReference type="SUPFAM" id="SSF56300">
    <property type="entry name" value="Metallo-dependent phosphatases"/>
    <property type="match status" value="1"/>
</dbReference>
<dbReference type="Gene3D" id="3.60.21.10">
    <property type="match status" value="1"/>
</dbReference>
<sequence>MKQFYFYLVILAAFSFSCNGVEFSPNQKFRDGTPQDVNNTEIAKLKQKSAGARIRIAISSDTQRMYKEAQLFVDQVNARNDIDFVILNGDISDFGQLLEFEGIYNIYSKLKVPFISIVGNHDLVANGPYIFRRMFGEFNFTFTYGTIKFVCFDSNSREYNFNGAVPDIEWLKANFKLDPGTSNIIAFSHVPPNDADFDPKLRPVYEQLANSTPGFLASFHAHQHQPDKTYKPYNNSVPFIITNAVLKRAYTILDISNGQIETTPINF</sequence>
<feature type="chain" id="PRO_5018968712" evidence="1">
    <location>
        <begin position="21"/>
        <end position="267"/>
    </location>
</feature>
<dbReference type="PROSITE" id="PS51257">
    <property type="entry name" value="PROKAR_LIPOPROTEIN"/>
    <property type="match status" value="1"/>
</dbReference>
<protein>
    <submittedName>
        <fullName evidence="3">Metallophosphoesterase</fullName>
    </submittedName>
</protein>
<organism evidence="3 4">
    <name type="scientific">Pedobacter chitinilyticus</name>
    <dbReference type="NCBI Taxonomy" id="2233776"/>
    <lineage>
        <taxon>Bacteria</taxon>
        <taxon>Pseudomonadati</taxon>
        <taxon>Bacteroidota</taxon>
        <taxon>Sphingobacteriia</taxon>
        <taxon>Sphingobacteriales</taxon>
        <taxon>Sphingobacteriaceae</taxon>
        <taxon>Pedobacter</taxon>
    </lineage>
</organism>
<gene>
    <name evidence="3" type="ORF">DPV69_19635</name>
</gene>
<accession>A0A443YJH2</accession>
<feature type="signal peptide" evidence="1">
    <location>
        <begin position="1"/>
        <end position="20"/>
    </location>
</feature>
<evidence type="ECO:0000313" key="3">
    <source>
        <dbReference type="EMBL" id="RWU03900.1"/>
    </source>
</evidence>
<keyword evidence="4" id="KW-1185">Reference proteome</keyword>
<dbReference type="GO" id="GO:0016787">
    <property type="term" value="F:hydrolase activity"/>
    <property type="evidence" value="ECO:0007669"/>
    <property type="project" value="InterPro"/>
</dbReference>
<comment type="caution">
    <text evidence="3">The sequence shown here is derived from an EMBL/GenBank/DDBJ whole genome shotgun (WGS) entry which is preliminary data.</text>
</comment>
<dbReference type="InterPro" id="IPR004843">
    <property type="entry name" value="Calcineurin-like_PHP"/>
</dbReference>
<feature type="domain" description="Calcineurin-like phosphoesterase" evidence="2">
    <location>
        <begin position="54"/>
        <end position="226"/>
    </location>
</feature>
<evidence type="ECO:0000256" key="1">
    <source>
        <dbReference type="SAM" id="SignalP"/>
    </source>
</evidence>
<evidence type="ECO:0000259" key="2">
    <source>
        <dbReference type="Pfam" id="PF00149"/>
    </source>
</evidence>
<dbReference type="Pfam" id="PF00149">
    <property type="entry name" value="Metallophos"/>
    <property type="match status" value="1"/>
</dbReference>
<dbReference type="PANTHER" id="PTHR43143:SF1">
    <property type="entry name" value="SERINE_THREONINE-PROTEIN PHOSPHATASE CPPED1"/>
    <property type="match status" value="1"/>
</dbReference>
<dbReference type="AlphaFoldDB" id="A0A443YJH2"/>
<name>A0A443YJH2_9SPHI</name>
<reference evidence="3 4" key="1">
    <citation type="submission" date="2018-06" db="EMBL/GenBank/DDBJ databases">
        <title>Pedobacter endophyticus sp. nov., an endophytic bacterium isolated from a leaf of Triticum aestivum.</title>
        <authorList>
            <person name="Zhang L."/>
        </authorList>
    </citation>
    <scope>NUCLEOTIDE SEQUENCE [LARGE SCALE GENOMIC DNA]</scope>
    <source>
        <strain evidence="3 4">CM134L-2</strain>
    </source>
</reference>
<dbReference type="Proteomes" id="UP000284120">
    <property type="component" value="Unassembled WGS sequence"/>
</dbReference>
<proteinExistence type="predicted"/>
<evidence type="ECO:0000313" key="4">
    <source>
        <dbReference type="Proteomes" id="UP000284120"/>
    </source>
</evidence>
<dbReference type="EMBL" id="SAYW01000008">
    <property type="protein sequence ID" value="RWU03900.1"/>
    <property type="molecule type" value="Genomic_DNA"/>
</dbReference>